<dbReference type="SUPFAM" id="SSF46689">
    <property type="entry name" value="Homeodomain-like"/>
    <property type="match status" value="1"/>
</dbReference>
<dbReference type="InterPro" id="IPR007889">
    <property type="entry name" value="HTH_Psq"/>
</dbReference>
<comment type="subcellular location">
    <subcellularLocation>
        <location evidence="1">Nucleus</location>
    </subcellularLocation>
</comment>
<accession>A0ABQ9HT79</accession>
<comment type="caution">
    <text evidence="3">The sequence shown here is derived from an EMBL/GenBank/DDBJ whole genome shotgun (WGS) entry which is preliminary data.</text>
</comment>
<protein>
    <recommendedName>
        <fullName evidence="2">HTH psq-type domain-containing protein</fullName>
    </recommendedName>
</protein>
<dbReference type="Proteomes" id="UP001159363">
    <property type="component" value="Chromosome X"/>
</dbReference>
<evidence type="ECO:0000313" key="3">
    <source>
        <dbReference type="EMBL" id="KAJ8887305.1"/>
    </source>
</evidence>
<evidence type="ECO:0000256" key="1">
    <source>
        <dbReference type="ARBA" id="ARBA00004123"/>
    </source>
</evidence>
<proteinExistence type="predicted"/>
<dbReference type="InterPro" id="IPR009057">
    <property type="entry name" value="Homeodomain-like_sf"/>
</dbReference>
<evidence type="ECO:0000313" key="4">
    <source>
        <dbReference type="Proteomes" id="UP001159363"/>
    </source>
</evidence>
<dbReference type="EMBL" id="JARBHB010000004">
    <property type="protein sequence ID" value="KAJ8887305.1"/>
    <property type="molecule type" value="Genomic_DNA"/>
</dbReference>
<evidence type="ECO:0000259" key="2">
    <source>
        <dbReference type="Pfam" id="PF05225"/>
    </source>
</evidence>
<reference evidence="3 4" key="1">
    <citation type="submission" date="2023-02" db="EMBL/GenBank/DDBJ databases">
        <title>LHISI_Scaffold_Assembly.</title>
        <authorList>
            <person name="Stuart O.P."/>
            <person name="Cleave R."/>
            <person name="Magrath M.J.L."/>
            <person name="Mikheyev A.S."/>
        </authorList>
    </citation>
    <scope>NUCLEOTIDE SEQUENCE [LARGE SCALE GENOMIC DNA]</scope>
    <source>
        <strain evidence="3">Daus_M_001</strain>
        <tissue evidence="3">Leg muscle</tissue>
    </source>
</reference>
<feature type="domain" description="HTH psq-type" evidence="2">
    <location>
        <begin position="17"/>
        <end position="55"/>
    </location>
</feature>
<name>A0ABQ9HT79_9NEOP</name>
<dbReference type="Pfam" id="PF05225">
    <property type="entry name" value="HTH_psq"/>
    <property type="match status" value="1"/>
</dbReference>
<sequence length="78" mass="9109">MSEGHASPPGRTWDAHKLEEAIKAIRNKTMGWKKVAKVFGVPETTWVRLTRGITMIRNKQREHKWDGLQFLDPKLKRN</sequence>
<dbReference type="Gene3D" id="1.10.10.60">
    <property type="entry name" value="Homeodomain-like"/>
    <property type="match status" value="1"/>
</dbReference>
<organism evidence="3 4">
    <name type="scientific">Dryococelus australis</name>
    <dbReference type="NCBI Taxonomy" id="614101"/>
    <lineage>
        <taxon>Eukaryota</taxon>
        <taxon>Metazoa</taxon>
        <taxon>Ecdysozoa</taxon>
        <taxon>Arthropoda</taxon>
        <taxon>Hexapoda</taxon>
        <taxon>Insecta</taxon>
        <taxon>Pterygota</taxon>
        <taxon>Neoptera</taxon>
        <taxon>Polyneoptera</taxon>
        <taxon>Phasmatodea</taxon>
        <taxon>Verophasmatodea</taxon>
        <taxon>Anareolatae</taxon>
        <taxon>Phasmatidae</taxon>
        <taxon>Eurycanthinae</taxon>
        <taxon>Dryococelus</taxon>
    </lineage>
</organism>
<keyword evidence="4" id="KW-1185">Reference proteome</keyword>
<gene>
    <name evidence="3" type="ORF">PR048_013520</name>
</gene>